<feature type="transmembrane region" description="Helical" evidence="5">
    <location>
        <begin position="126"/>
        <end position="144"/>
    </location>
</feature>
<proteinExistence type="predicted"/>
<keyword evidence="2 5" id="KW-0812">Transmembrane</keyword>
<comment type="subcellular location">
    <subcellularLocation>
        <location evidence="1">Membrane</location>
        <topology evidence="1">Multi-pass membrane protein</topology>
    </subcellularLocation>
</comment>
<feature type="transmembrane region" description="Helical" evidence="5">
    <location>
        <begin position="188"/>
        <end position="207"/>
    </location>
</feature>
<gene>
    <name evidence="7" type="ORF">GM51_6200</name>
</gene>
<dbReference type="InterPro" id="IPR037185">
    <property type="entry name" value="EmrE-like"/>
</dbReference>
<feature type="domain" description="EamA" evidence="6">
    <location>
        <begin position="11"/>
        <end position="143"/>
    </location>
</feature>
<reference evidence="7" key="1">
    <citation type="submission" date="2014-06" db="EMBL/GenBank/DDBJ databases">
        <title>Key roles for freshwater Actinobacteria revealed by deep metagenomic sequencing.</title>
        <authorList>
            <person name="Ghai R."/>
            <person name="Mizuno C.M."/>
            <person name="Picazo A."/>
            <person name="Camacho A."/>
            <person name="Rodriguez-Valera F."/>
        </authorList>
    </citation>
    <scope>NUCLEOTIDE SEQUENCE</scope>
</reference>
<feature type="transmembrane region" description="Helical" evidence="5">
    <location>
        <begin position="100"/>
        <end position="119"/>
    </location>
</feature>
<keyword evidence="4 5" id="KW-0472">Membrane</keyword>
<evidence type="ECO:0000256" key="5">
    <source>
        <dbReference type="SAM" id="Phobius"/>
    </source>
</evidence>
<organism evidence="7">
    <name type="scientific">freshwater metagenome</name>
    <dbReference type="NCBI Taxonomy" id="449393"/>
    <lineage>
        <taxon>unclassified sequences</taxon>
        <taxon>metagenomes</taxon>
        <taxon>ecological metagenomes</taxon>
    </lineage>
</organism>
<dbReference type="PANTHER" id="PTHR32322:SF2">
    <property type="entry name" value="EAMA DOMAIN-CONTAINING PROTEIN"/>
    <property type="match status" value="1"/>
</dbReference>
<evidence type="ECO:0000313" key="7">
    <source>
        <dbReference type="EMBL" id="KGA19666.1"/>
    </source>
</evidence>
<evidence type="ECO:0000259" key="6">
    <source>
        <dbReference type="Pfam" id="PF00892"/>
    </source>
</evidence>
<evidence type="ECO:0000256" key="2">
    <source>
        <dbReference type="ARBA" id="ARBA00022692"/>
    </source>
</evidence>
<dbReference type="AlphaFoldDB" id="A0A094QYL9"/>
<dbReference type="GO" id="GO:0016020">
    <property type="term" value="C:membrane"/>
    <property type="evidence" value="ECO:0007669"/>
    <property type="project" value="UniProtKB-SubCell"/>
</dbReference>
<feature type="transmembrane region" description="Helical" evidence="5">
    <location>
        <begin position="12"/>
        <end position="31"/>
    </location>
</feature>
<feature type="transmembrane region" description="Helical" evidence="5">
    <location>
        <begin position="222"/>
        <end position="243"/>
    </location>
</feature>
<dbReference type="InterPro" id="IPR050638">
    <property type="entry name" value="AA-Vitamin_Transporters"/>
</dbReference>
<feature type="transmembrane region" description="Helical" evidence="5">
    <location>
        <begin position="277"/>
        <end position="294"/>
    </location>
</feature>
<accession>A0A094QYL9</accession>
<dbReference type="InterPro" id="IPR000620">
    <property type="entry name" value="EamA_dom"/>
</dbReference>
<feature type="transmembrane region" description="Helical" evidence="5">
    <location>
        <begin position="250"/>
        <end position="271"/>
    </location>
</feature>
<dbReference type="SUPFAM" id="SSF103481">
    <property type="entry name" value="Multidrug resistance efflux transporter EmrE"/>
    <property type="match status" value="2"/>
</dbReference>
<dbReference type="Gene3D" id="1.10.3730.20">
    <property type="match status" value="1"/>
</dbReference>
<evidence type="ECO:0000256" key="1">
    <source>
        <dbReference type="ARBA" id="ARBA00004141"/>
    </source>
</evidence>
<evidence type="ECO:0000256" key="3">
    <source>
        <dbReference type="ARBA" id="ARBA00022989"/>
    </source>
</evidence>
<protein>
    <recommendedName>
        <fullName evidence="6">EamA domain-containing protein</fullName>
    </recommendedName>
</protein>
<evidence type="ECO:0000256" key="4">
    <source>
        <dbReference type="ARBA" id="ARBA00023136"/>
    </source>
</evidence>
<dbReference type="Pfam" id="PF00892">
    <property type="entry name" value="EamA"/>
    <property type="match status" value="2"/>
</dbReference>
<feature type="transmembrane region" description="Helical" evidence="5">
    <location>
        <begin position="156"/>
        <end position="176"/>
    </location>
</feature>
<comment type="caution">
    <text evidence="7">The sequence shown here is derived from an EMBL/GenBank/DDBJ whole genome shotgun (WGS) entry which is preliminary data.</text>
</comment>
<feature type="domain" description="EamA" evidence="6">
    <location>
        <begin position="157"/>
        <end position="294"/>
    </location>
</feature>
<dbReference type="EMBL" id="JNSL01000028">
    <property type="protein sequence ID" value="KGA19666.1"/>
    <property type="molecule type" value="Genomic_DNA"/>
</dbReference>
<dbReference type="PANTHER" id="PTHR32322">
    <property type="entry name" value="INNER MEMBRANE TRANSPORTER"/>
    <property type="match status" value="1"/>
</dbReference>
<keyword evidence="3 5" id="KW-1133">Transmembrane helix</keyword>
<feature type="transmembrane region" description="Helical" evidence="5">
    <location>
        <begin position="37"/>
        <end position="59"/>
    </location>
</feature>
<sequence>MSNPTNSKIWGALWVVYIVWGSTYLAIEYSIRSMPPLLAMGFRFLAASSLLGIVLVIKFGPKFFQVSLRQILALALLGALLLGLGLGMVTLAQFNDVPSGMVALLISALPFWIAIFKAIEGAKTSIWSWVGIGIGFIGVGILLQPELSKPNNSSHLFWMFMVILGNLGWAFGTYIAPRLGLPKQTLVVTFYQMLLGGVGITLAGLLARESLKDFFDATFASWMWWIFLVLIGSIATYTAYLWLVANAPVGLIATYAYVNPIIAVLLGVLFLDEKLSITLLIGAVVVIFGVFLVVKTESKLTEIVSPIVGEK</sequence>
<name>A0A094QYL9_9ZZZZ</name>
<feature type="transmembrane region" description="Helical" evidence="5">
    <location>
        <begin position="71"/>
        <end position="94"/>
    </location>
</feature>